<name>A0A1E5PH30_9ACTN</name>
<keyword evidence="2" id="KW-0732">Signal</keyword>
<organism evidence="3 4">
    <name type="scientific">Streptomyces agglomeratus</name>
    <dbReference type="NCBI Taxonomy" id="285458"/>
    <lineage>
        <taxon>Bacteria</taxon>
        <taxon>Bacillati</taxon>
        <taxon>Actinomycetota</taxon>
        <taxon>Actinomycetes</taxon>
        <taxon>Kitasatosporales</taxon>
        <taxon>Streptomycetaceae</taxon>
        <taxon>Streptomyces</taxon>
    </lineage>
</organism>
<keyword evidence="4" id="KW-1185">Reference proteome</keyword>
<feature type="chain" id="PRO_5039333031" evidence="2">
    <location>
        <begin position="26"/>
        <end position="109"/>
    </location>
</feature>
<feature type="signal peptide" evidence="2">
    <location>
        <begin position="1"/>
        <end position="25"/>
    </location>
</feature>
<dbReference type="AlphaFoldDB" id="A0A1E5PH30"/>
<evidence type="ECO:0000256" key="2">
    <source>
        <dbReference type="SAM" id="SignalP"/>
    </source>
</evidence>
<accession>A0A1E5PH30</accession>
<reference evidence="3 4" key="1">
    <citation type="submission" date="2016-08" db="EMBL/GenBank/DDBJ databases">
        <title>Complete genome sequence of Streptomyces agglomeratus strain 6-3-2, a novel anti-MRSA actinomycete isolated from Wuli of Tebit, China.</title>
        <authorList>
            <person name="Chen X."/>
        </authorList>
    </citation>
    <scope>NUCLEOTIDE SEQUENCE [LARGE SCALE GENOMIC DNA]</scope>
    <source>
        <strain evidence="3 4">6-3-2</strain>
    </source>
</reference>
<feature type="region of interest" description="Disordered" evidence="1">
    <location>
        <begin position="89"/>
        <end position="109"/>
    </location>
</feature>
<comment type="caution">
    <text evidence="3">The sequence shown here is derived from an EMBL/GenBank/DDBJ whole genome shotgun (WGS) entry which is preliminary data.</text>
</comment>
<sequence>MGVDRALCGMAVGSAVTAVAALALAEDVQGGSCPGRPMGVRMIGSERPAWTPAARSGCQVLRDQLVEVINAVRSQAAGMARLAQALDPVDEGPVTPVTGSEQSVAALER</sequence>
<dbReference type="Proteomes" id="UP000095759">
    <property type="component" value="Unassembled WGS sequence"/>
</dbReference>
<dbReference type="EMBL" id="MEHJ01000001">
    <property type="protein sequence ID" value="OEJ28842.1"/>
    <property type="molecule type" value="Genomic_DNA"/>
</dbReference>
<evidence type="ECO:0000313" key="4">
    <source>
        <dbReference type="Proteomes" id="UP000095759"/>
    </source>
</evidence>
<protein>
    <submittedName>
        <fullName evidence="3">Uncharacterized protein</fullName>
    </submittedName>
</protein>
<proteinExistence type="predicted"/>
<evidence type="ECO:0000256" key="1">
    <source>
        <dbReference type="SAM" id="MobiDB-lite"/>
    </source>
</evidence>
<gene>
    <name evidence="3" type="ORF">AS594_34805</name>
</gene>
<evidence type="ECO:0000313" key="3">
    <source>
        <dbReference type="EMBL" id="OEJ28842.1"/>
    </source>
</evidence>